<dbReference type="OrthoDB" id="1097599at2"/>
<dbReference type="AlphaFoldDB" id="A0A4Y8KX27"/>
<reference evidence="1 2" key="1">
    <citation type="submission" date="2019-03" db="EMBL/GenBank/DDBJ databases">
        <title>San Antonio Military Medical Center submission to MRSN (WRAIR), pending publication.</title>
        <authorList>
            <person name="Blyth D.M."/>
            <person name="Mccarthy S.L."/>
            <person name="Schall S.E."/>
            <person name="Stam J.A."/>
            <person name="Ong A.C."/>
            <person name="Mcgann P.T."/>
        </authorList>
    </citation>
    <scope>NUCLEOTIDE SEQUENCE [LARGE SCALE GENOMIC DNA]</scope>
    <source>
        <strain evidence="1 2">MRSN571793</strain>
    </source>
</reference>
<protein>
    <submittedName>
        <fullName evidence="1">Uncharacterized protein</fullName>
    </submittedName>
</protein>
<dbReference type="EMBL" id="SOML01000011">
    <property type="protein sequence ID" value="TFD94177.1"/>
    <property type="molecule type" value="Genomic_DNA"/>
</dbReference>
<gene>
    <name evidence="1" type="ORF">E2605_15570</name>
</gene>
<proteinExistence type="predicted"/>
<evidence type="ECO:0000313" key="2">
    <source>
        <dbReference type="Proteomes" id="UP000297861"/>
    </source>
</evidence>
<comment type="caution">
    <text evidence="1">The sequence shown here is derived from an EMBL/GenBank/DDBJ whole genome shotgun (WGS) entry which is preliminary data.</text>
</comment>
<sequence length="154" mass="17120">MKKKVNHIVILFLAAAIFFVGAGVTIVDLCCSKCADSLLSLSESTGNCVQHSGLMKMPDNCCSEKTNRESLACDSHHADKDKSECCKKERLSIDLNNTTFKHSLSNAMVWTIISFSNSGSLYLSINDKYMQPEVVEQKTLPPRDYLSLIRILII</sequence>
<name>A0A4Y8KX27_9BACT</name>
<organism evidence="1 2">
    <name type="scientific">Dysgonomonas capnocytophagoides</name>
    <dbReference type="NCBI Taxonomy" id="45254"/>
    <lineage>
        <taxon>Bacteria</taxon>
        <taxon>Pseudomonadati</taxon>
        <taxon>Bacteroidota</taxon>
        <taxon>Bacteroidia</taxon>
        <taxon>Bacteroidales</taxon>
        <taxon>Dysgonomonadaceae</taxon>
        <taxon>Dysgonomonas</taxon>
    </lineage>
</organism>
<keyword evidence="2" id="KW-1185">Reference proteome</keyword>
<dbReference type="RefSeq" id="WP_134437151.1">
    <property type="nucleotide sequence ID" value="NZ_SOML01000011.1"/>
</dbReference>
<accession>A0A4Y8KX27</accession>
<dbReference type="Proteomes" id="UP000297861">
    <property type="component" value="Unassembled WGS sequence"/>
</dbReference>
<dbReference type="STRING" id="1121485.GCA_000426485_03395"/>
<evidence type="ECO:0000313" key="1">
    <source>
        <dbReference type="EMBL" id="TFD94177.1"/>
    </source>
</evidence>